<dbReference type="SUPFAM" id="SSF53187">
    <property type="entry name" value="Zn-dependent exopeptidases"/>
    <property type="match status" value="1"/>
</dbReference>
<dbReference type="Pfam" id="PF05343">
    <property type="entry name" value="Peptidase_M42"/>
    <property type="match status" value="1"/>
</dbReference>
<dbReference type="AlphaFoldDB" id="A0A7G9GTJ6"/>
<dbReference type="SUPFAM" id="SSF101821">
    <property type="entry name" value="Aminopeptidase/glucanase lid domain"/>
    <property type="match status" value="1"/>
</dbReference>
<feature type="binding site" evidence="8">
    <location>
        <position position="201"/>
    </location>
    <ligand>
        <name>Zn(2+)</name>
        <dbReference type="ChEBI" id="CHEBI:29105"/>
        <label>2</label>
    </ligand>
</feature>
<feature type="binding site" evidence="8">
    <location>
        <position position="223"/>
    </location>
    <ligand>
        <name>Zn(2+)</name>
        <dbReference type="ChEBI" id="CHEBI:29105"/>
        <label>1</label>
    </ligand>
</feature>
<name>A0A7G9GTJ6_9FIRM</name>
<evidence type="ECO:0000256" key="8">
    <source>
        <dbReference type="PIRSR" id="PIRSR001123-2"/>
    </source>
</evidence>
<keyword evidence="5 9" id="KW-0378">Hydrolase</keyword>
<proteinExistence type="inferred from homology"/>
<evidence type="ECO:0000313" key="9">
    <source>
        <dbReference type="EMBL" id="QNM14128.1"/>
    </source>
</evidence>
<dbReference type="EC" id="3.4.11.-" evidence="9"/>
<comment type="cofactor">
    <cofactor evidence="8">
        <name>a divalent metal cation</name>
        <dbReference type="ChEBI" id="CHEBI:60240"/>
    </cofactor>
    <text evidence="8">Binds 2 divalent metal cations per subunit.</text>
</comment>
<evidence type="ECO:0000256" key="5">
    <source>
        <dbReference type="ARBA" id="ARBA00022801"/>
    </source>
</evidence>
<dbReference type="InterPro" id="IPR008007">
    <property type="entry name" value="Peptidase_M42"/>
</dbReference>
<dbReference type="RefSeq" id="WP_117456165.1">
    <property type="nucleotide sequence ID" value="NZ_CP060636.1"/>
</dbReference>
<dbReference type="PIRSF" id="PIRSF001123">
    <property type="entry name" value="PepA_GA"/>
    <property type="match status" value="1"/>
</dbReference>
<evidence type="ECO:0000256" key="1">
    <source>
        <dbReference type="ARBA" id="ARBA00006272"/>
    </source>
</evidence>
<keyword evidence="10" id="KW-1185">Reference proteome</keyword>
<dbReference type="GO" id="GO:0004177">
    <property type="term" value="F:aminopeptidase activity"/>
    <property type="evidence" value="ECO:0007669"/>
    <property type="project" value="UniProtKB-UniRule"/>
</dbReference>
<evidence type="ECO:0000256" key="7">
    <source>
        <dbReference type="PIRSR" id="PIRSR001123-1"/>
    </source>
</evidence>
<dbReference type="KEGG" id="ehn:H9Q80_09420"/>
<dbReference type="InterPro" id="IPR023367">
    <property type="entry name" value="Peptidase_M42_dom2"/>
</dbReference>
<dbReference type="GO" id="GO:0046872">
    <property type="term" value="F:metal ion binding"/>
    <property type="evidence" value="ECO:0007669"/>
    <property type="project" value="UniProtKB-UniRule"/>
</dbReference>
<evidence type="ECO:0000256" key="3">
    <source>
        <dbReference type="ARBA" id="ARBA00022670"/>
    </source>
</evidence>
<evidence type="ECO:0000256" key="2">
    <source>
        <dbReference type="ARBA" id="ARBA00022438"/>
    </source>
</evidence>
<dbReference type="CDD" id="cd05656">
    <property type="entry name" value="M42_Frv"/>
    <property type="match status" value="1"/>
</dbReference>
<dbReference type="PANTHER" id="PTHR32481">
    <property type="entry name" value="AMINOPEPTIDASE"/>
    <property type="match status" value="1"/>
</dbReference>
<feature type="binding site" evidence="8">
    <location>
        <position position="168"/>
    </location>
    <ligand>
        <name>Zn(2+)</name>
        <dbReference type="ChEBI" id="CHEBI:29105"/>
        <label>2</label>
    </ligand>
</feature>
<gene>
    <name evidence="9" type="primary">ypdE</name>
    <name evidence="9" type="ORF">H9Q80_09420</name>
</gene>
<dbReference type="EMBL" id="CP060636">
    <property type="protein sequence ID" value="QNM14128.1"/>
    <property type="molecule type" value="Genomic_DNA"/>
</dbReference>
<evidence type="ECO:0000313" key="10">
    <source>
        <dbReference type="Proteomes" id="UP000515856"/>
    </source>
</evidence>
<dbReference type="GO" id="GO:0006508">
    <property type="term" value="P:proteolysis"/>
    <property type="evidence" value="ECO:0007669"/>
    <property type="project" value="UniProtKB-KW"/>
</dbReference>
<evidence type="ECO:0000256" key="6">
    <source>
        <dbReference type="PIRNR" id="PIRNR001123"/>
    </source>
</evidence>
<keyword evidence="3" id="KW-0645">Protease</keyword>
<feature type="binding site" evidence="8">
    <location>
        <position position="168"/>
    </location>
    <ligand>
        <name>Zn(2+)</name>
        <dbReference type="ChEBI" id="CHEBI:29105"/>
        <label>1</label>
    </ligand>
</feature>
<protein>
    <submittedName>
        <fullName evidence="9">Aminopeptidase</fullName>
        <ecNumber evidence="9">3.4.11.-</ecNumber>
    </submittedName>
</protein>
<dbReference type="Proteomes" id="UP000515856">
    <property type="component" value="Chromosome"/>
</dbReference>
<dbReference type="Gene3D" id="2.40.30.40">
    <property type="entry name" value="Peptidase M42, domain 2"/>
    <property type="match status" value="1"/>
</dbReference>
<reference evidence="9 10" key="1">
    <citation type="submission" date="2020-08" db="EMBL/GenBank/DDBJ databases">
        <authorList>
            <person name="Liu C."/>
            <person name="Sun Q."/>
        </authorList>
    </citation>
    <scope>NUCLEOTIDE SEQUENCE [LARGE SCALE GENOMIC DNA]</scope>
    <source>
        <strain evidence="9 10">NSJ-61</strain>
    </source>
</reference>
<dbReference type="NCBIfam" id="NF007421">
    <property type="entry name" value="PRK09961.1"/>
    <property type="match status" value="1"/>
</dbReference>
<keyword evidence="2 9" id="KW-0031">Aminopeptidase</keyword>
<evidence type="ECO:0000256" key="4">
    <source>
        <dbReference type="ARBA" id="ARBA00022723"/>
    </source>
</evidence>
<keyword evidence="4 8" id="KW-0479">Metal-binding</keyword>
<dbReference type="PANTHER" id="PTHR32481:SF0">
    <property type="entry name" value="AMINOPEPTIDASE YPDE-RELATED"/>
    <property type="match status" value="1"/>
</dbReference>
<feature type="binding site" evidence="8">
    <location>
        <position position="63"/>
    </location>
    <ligand>
        <name>Zn(2+)</name>
        <dbReference type="ChEBI" id="CHEBI:29105"/>
        <label>1</label>
    </ligand>
</feature>
<dbReference type="Gene3D" id="3.40.630.10">
    <property type="entry name" value="Zn peptidases"/>
    <property type="match status" value="1"/>
</dbReference>
<sequence>MSLEFLAKLSNADGIASNEQEVRDVMLEELKPYCDHVDCDGMGSIIFEKKGQVDGPKIMLCAHMDEIGFIVRSITSQGQIILMNVGGVKPLAQMMQKVRITTQAGRKIHGIIQSEYQDGKAVNMYVDLGAQCAEDVYALGIEVGDMVTYTTEFESFDLENIVVGKAFDDRLGCYIMGEVLKRLKDIDHPNTVVMVGTSSEEVGIRGARTAAYKVNPDVVFPLDVACFNNEFVRDHSNKRQIGKGMMQTNFDRTLAPNRRMIQLVRESAKRLGKPLQLDMFNGGGTDGGEVHKIREGKPTAVSCLPVRYGHCAYSIANYQDIEDAIEIFVDIIKHFDNETYKSTINFLGGN</sequence>
<accession>A0A7G9GTJ6</accession>
<dbReference type="InterPro" id="IPR051464">
    <property type="entry name" value="Peptidase_M42_aminopept"/>
</dbReference>
<comment type="similarity">
    <text evidence="1 6">Belongs to the peptidase M42 family.</text>
</comment>
<feature type="binding site" evidence="8">
    <location>
        <position position="310"/>
    </location>
    <ligand>
        <name>Zn(2+)</name>
        <dbReference type="ChEBI" id="CHEBI:29105"/>
        <label>2</label>
    </ligand>
</feature>
<feature type="active site" description="Proton acceptor" evidence="7">
    <location>
        <position position="200"/>
    </location>
</feature>
<organism evidence="9 10">
    <name type="scientific">[Eubacterium] hominis</name>
    <dbReference type="NCBI Taxonomy" id="2764325"/>
    <lineage>
        <taxon>Bacteria</taxon>
        <taxon>Bacillati</taxon>
        <taxon>Bacillota</taxon>
        <taxon>Erysipelotrichia</taxon>
        <taxon>Erysipelotrichales</taxon>
        <taxon>Erysipelotrichaceae</taxon>
        <taxon>Amedibacillus</taxon>
    </lineage>
</organism>